<accession>A0A179IA25</accession>
<dbReference type="SUPFAM" id="SSF75304">
    <property type="entry name" value="Amidase signature (AS) enzymes"/>
    <property type="match status" value="1"/>
</dbReference>
<dbReference type="EMBL" id="LUKN01002401">
    <property type="protein sequence ID" value="OAQ99134.1"/>
    <property type="molecule type" value="Genomic_DNA"/>
</dbReference>
<dbReference type="PANTHER" id="PTHR42678">
    <property type="entry name" value="AMIDASE"/>
    <property type="match status" value="1"/>
</dbReference>
<proteinExistence type="predicted"/>
<sequence length="116" mass="12538">MGKKIDLVGATASGLQTLLSSGETTSVDLVRQSLEQMELHNTRGLTLRAVISAAPEGLALARAAELDAERAAGKLRGPLHGIPILVKVRTYYHPYDEVWIARGSRKPANLERVLLP</sequence>
<dbReference type="Gene3D" id="3.90.1300.10">
    <property type="entry name" value="Amidase signature (AS) domain"/>
    <property type="match status" value="1"/>
</dbReference>
<dbReference type="AlphaFoldDB" id="A0A179IA25"/>
<dbReference type="Proteomes" id="UP000243081">
    <property type="component" value="Unassembled WGS sequence"/>
</dbReference>
<dbReference type="InterPro" id="IPR036928">
    <property type="entry name" value="AS_sf"/>
</dbReference>
<reference evidence="1 2" key="1">
    <citation type="submission" date="2016-03" db="EMBL/GenBank/DDBJ databases">
        <title>Fine-scale spatial genetic structure of a fungal parasite of coffee scale insects.</title>
        <authorList>
            <person name="Jackson D."/>
            <person name="Zemenick K.A."/>
            <person name="Malloure B."/>
            <person name="Quandt C.A."/>
            <person name="James T.Y."/>
        </authorList>
    </citation>
    <scope>NUCLEOTIDE SEQUENCE [LARGE SCALE GENOMIC DNA]</scope>
    <source>
        <strain evidence="1 2">UM487</strain>
    </source>
</reference>
<keyword evidence="2" id="KW-1185">Reference proteome</keyword>
<gene>
    <name evidence="1" type="ORF">LLEC1_03431</name>
</gene>
<dbReference type="OrthoDB" id="566138at2759"/>
<dbReference type="PANTHER" id="PTHR42678:SF34">
    <property type="entry name" value="OS04G0183300 PROTEIN"/>
    <property type="match status" value="1"/>
</dbReference>
<comment type="caution">
    <text evidence="1">The sequence shown here is derived from an EMBL/GenBank/DDBJ whole genome shotgun (WGS) entry which is preliminary data.</text>
</comment>
<protein>
    <submittedName>
        <fullName evidence="1">Uncharacterized protein</fullName>
    </submittedName>
</protein>
<evidence type="ECO:0000313" key="2">
    <source>
        <dbReference type="Proteomes" id="UP000243081"/>
    </source>
</evidence>
<name>A0A179IA25_CORDF</name>
<organism evidence="1 2">
    <name type="scientific">Cordyceps confragosa</name>
    <name type="common">Lecanicillium lecanii</name>
    <dbReference type="NCBI Taxonomy" id="2714763"/>
    <lineage>
        <taxon>Eukaryota</taxon>
        <taxon>Fungi</taxon>
        <taxon>Dikarya</taxon>
        <taxon>Ascomycota</taxon>
        <taxon>Pezizomycotina</taxon>
        <taxon>Sordariomycetes</taxon>
        <taxon>Hypocreomycetidae</taxon>
        <taxon>Hypocreales</taxon>
        <taxon>Cordycipitaceae</taxon>
        <taxon>Akanthomyces</taxon>
    </lineage>
</organism>
<evidence type="ECO:0000313" key="1">
    <source>
        <dbReference type="EMBL" id="OAQ99134.1"/>
    </source>
</evidence>
<dbReference type="OMA" id="YHPYDEV"/>